<sequence length="288" mass="30753">MNRRQFTLSCLATAAASSSVLLPSVASANAPVASLPVASVHSRFAEVPRSTNKPHIAFLVYDGMTLLDLVGPMEILSNNNFDVDFVAASLAPVYAESNSNKRLGVLPTATFADVSHTDILFAPGSTNPLQAVKQPELLAWVAQVGAKATWVTSVCSGAIILGAAGLLKGYQATSHWGWLDKLRYFGAVPTQQRVVHDGNRVTGAGVTSGIDFGLVLLSLLLGEDVARARQLGLEYDPKPPFTGGSVDTAPVALVERSRDAYQAFLDKVEPQRMQLLQQFAQRLNVQLP</sequence>
<dbReference type="InterPro" id="IPR029062">
    <property type="entry name" value="Class_I_gatase-like"/>
</dbReference>
<dbReference type="InterPro" id="IPR002818">
    <property type="entry name" value="DJ-1/PfpI"/>
</dbReference>
<reference evidence="4" key="2">
    <citation type="submission" date="2023-07" db="EMBL/GenBank/DDBJ databases">
        <title>Shewanella mangrovi sp. nov., an acetaldehyde- degrading bacterium isolated from mangrove sediment.</title>
        <authorList>
            <person name="Liu Y."/>
        </authorList>
    </citation>
    <scope>NUCLEOTIDE SEQUENCE [LARGE SCALE GENOMIC DNA]</scope>
    <source>
        <strain evidence="4">C32</strain>
    </source>
</reference>
<keyword evidence="4" id="KW-1185">Reference proteome</keyword>
<dbReference type="Proteomes" id="UP001201549">
    <property type="component" value="Unassembled WGS sequence"/>
</dbReference>
<dbReference type="InterPro" id="IPR052158">
    <property type="entry name" value="INH-QAR"/>
</dbReference>
<keyword evidence="1" id="KW-0732">Signal</keyword>
<reference evidence="3 4" key="1">
    <citation type="submission" date="2022-02" db="EMBL/GenBank/DDBJ databases">
        <authorList>
            <person name="Zhuang L."/>
        </authorList>
    </citation>
    <scope>NUCLEOTIDE SEQUENCE [LARGE SCALE GENOMIC DNA]</scope>
    <source>
        <strain evidence="3 4">C32</strain>
    </source>
</reference>
<name>A0ABT2FL99_9GAMM</name>
<dbReference type="CDD" id="cd03139">
    <property type="entry name" value="GATase1_PfpI_2"/>
    <property type="match status" value="1"/>
</dbReference>
<feature type="domain" description="DJ-1/PfpI" evidence="2">
    <location>
        <begin position="56"/>
        <end position="217"/>
    </location>
</feature>
<gene>
    <name evidence="3" type="ORF">L9G74_11715</name>
</gene>
<dbReference type="Pfam" id="PF01965">
    <property type="entry name" value="DJ-1_PfpI"/>
    <property type="match status" value="1"/>
</dbReference>
<protein>
    <submittedName>
        <fullName evidence="3">DJ-1/PfpI family protein</fullName>
    </submittedName>
</protein>
<evidence type="ECO:0000313" key="3">
    <source>
        <dbReference type="EMBL" id="MCS4557110.1"/>
    </source>
</evidence>
<evidence type="ECO:0000259" key="2">
    <source>
        <dbReference type="Pfam" id="PF01965"/>
    </source>
</evidence>
<dbReference type="Gene3D" id="3.40.50.880">
    <property type="match status" value="1"/>
</dbReference>
<dbReference type="EMBL" id="JAKOGG010000007">
    <property type="protein sequence ID" value="MCS4557110.1"/>
    <property type="molecule type" value="Genomic_DNA"/>
</dbReference>
<feature type="chain" id="PRO_5045367103" evidence="1">
    <location>
        <begin position="29"/>
        <end position="288"/>
    </location>
</feature>
<feature type="signal peptide" evidence="1">
    <location>
        <begin position="1"/>
        <end position="28"/>
    </location>
</feature>
<dbReference type="RefSeq" id="WP_238896590.1">
    <property type="nucleotide sequence ID" value="NZ_JAKOGG010000007.1"/>
</dbReference>
<organism evidence="3 4">
    <name type="scientific">Shewanella electrica</name>
    <dbReference type="NCBI Taxonomy" id="515560"/>
    <lineage>
        <taxon>Bacteria</taxon>
        <taxon>Pseudomonadati</taxon>
        <taxon>Pseudomonadota</taxon>
        <taxon>Gammaproteobacteria</taxon>
        <taxon>Alteromonadales</taxon>
        <taxon>Shewanellaceae</taxon>
        <taxon>Shewanella</taxon>
    </lineage>
</organism>
<dbReference type="PANTHER" id="PTHR43130">
    <property type="entry name" value="ARAC-FAMILY TRANSCRIPTIONAL REGULATOR"/>
    <property type="match status" value="1"/>
</dbReference>
<evidence type="ECO:0000256" key="1">
    <source>
        <dbReference type="SAM" id="SignalP"/>
    </source>
</evidence>
<evidence type="ECO:0000313" key="4">
    <source>
        <dbReference type="Proteomes" id="UP001201549"/>
    </source>
</evidence>
<dbReference type="SUPFAM" id="SSF52317">
    <property type="entry name" value="Class I glutamine amidotransferase-like"/>
    <property type="match status" value="1"/>
</dbReference>
<accession>A0ABT2FL99</accession>
<dbReference type="PANTHER" id="PTHR43130:SF2">
    <property type="entry name" value="DJ-1_PFPI DOMAIN-CONTAINING PROTEIN"/>
    <property type="match status" value="1"/>
</dbReference>
<comment type="caution">
    <text evidence="3">The sequence shown here is derived from an EMBL/GenBank/DDBJ whole genome shotgun (WGS) entry which is preliminary data.</text>
</comment>
<proteinExistence type="predicted"/>